<evidence type="ECO:0000313" key="2">
    <source>
        <dbReference type="EMBL" id="KZV86261.1"/>
    </source>
</evidence>
<dbReference type="OrthoDB" id="370884at2759"/>
<evidence type="ECO:0000256" key="1">
    <source>
        <dbReference type="SAM" id="MobiDB-lite"/>
    </source>
</evidence>
<keyword evidence="3" id="KW-1185">Reference proteome</keyword>
<reference evidence="2 3" key="1">
    <citation type="journal article" date="2016" name="Mol. Biol. Evol.">
        <title>Comparative Genomics of Early-Diverging Mushroom-Forming Fungi Provides Insights into the Origins of Lignocellulose Decay Capabilities.</title>
        <authorList>
            <person name="Nagy L.G."/>
            <person name="Riley R."/>
            <person name="Tritt A."/>
            <person name="Adam C."/>
            <person name="Daum C."/>
            <person name="Floudas D."/>
            <person name="Sun H."/>
            <person name="Yadav J.S."/>
            <person name="Pangilinan J."/>
            <person name="Larsson K.H."/>
            <person name="Matsuura K."/>
            <person name="Barry K."/>
            <person name="Labutti K."/>
            <person name="Kuo R."/>
            <person name="Ohm R.A."/>
            <person name="Bhattacharya S.S."/>
            <person name="Shirouzu T."/>
            <person name="Yoshinaga Y."/>
            <person name="Martin F.M."/>
            <person name="Grigoriev I.V."/>
            <person name="Hibbett D.S."/>
        </authorList>
    </citation>
    <scope>NUCLEOTIDE SEQUENCE [LARGE SCALE GENOMIC DNA]</scope>
    <source>
        <strain evidence="2 3">HHB12029</strain>
    </source>
</reference>
<evidence type="ECO:0000313" key="3">
    <source>
        <dbReference type="Proteomes" id="UP000077266"/>
    </source>
</evidence>
<sequence length="194" mass="20638">MVRDGISMPSIITIDNAACVELLCGVRECGIVRPNGVVGACSSTAFCRGKLSESSTGCSDELVQDVVGGMAPTPATLRCHVSTSTMRRRPCSASTTTTACVRPTRAPSSSATPTYFTPHSSPSFARRRERRAVHREALLRSQSRSGEPPGGSHDNHPGVGDLASHPRASTFRTSRGRREGYAELNPSKVYSVCT</sequence>
<accession>A0A165E7V4</accession>
<name>A0A165E7V4_EXIGL</name>
<protein>
    <submittedName>
        <fullName evidence="2">Uncharacterized protein</fullName>
    </submittedName>
</protein>
<dbReference type="InParanoid" id="A0A165E7V4"/>
<dbReference type="EMBL" id="KV426161">
    <property type="protein sequence ID" value="KZV86261.1"/>
    <property type="molecule type" value="Genomic_DNA"/>
</dbReference>
<dbReference type="Proteomes" id="UP000077266">
    <property type="component" value="Unassembled WGS sequence"/>
</dbReference>
<feature type="compositionally biased region" description="Polar residues" evidence="1">
    <location>
        <begin position="106"/>
        <end position="123"/>
    </location>
</feature>
<proteinExistence type="predicted"/>
<dbReference type="AlphaFoldDB" id="A0A165E7V4"/>
<gene>
    <name evidence="2" type="ORF">EXIGLDRAFT_802593</name>
</gene>
<organism evidence="2 3">
    <name type="scientific">Exidia glandulosa HHB12029</name>
    <dbReference type="NCBI Taxonomy" id="1314781"/>
    <lineage>
        <taxon>Eukaryota</taxon>
        <taxon>Fungi</taxon>
        <taxon>Dikarya</taxon>
        <taxon>Basidiomycota</taxon>
        <taxon>Agaricomycotina</taxon>
        <taxon>Agaricomycetes</taxon>
        <taxon>Auriculariales</taxon>
        <taxon>Exidiaceae</taxon>
        <taxon>Exidia</taxon>
    </lineage>
</organism>
<feature type="region of interest" description="Disordered" evidence="1">
    <location>
        <begin position="94"/>
        <end position="194"/>
    </location>
</feature>